<keyword evidence="3" id="KW-1185">Reference proteome</keyword>
<evidence type="ECO:0000313" key="2">
    <source>
        <dbReference type="EMBL" id="MCO8269122.1"/>
    </source>
</evidence>
<evidence type="ECO:0000313" key="3">
    <source>
        <dbReference type="Proteomes" id="UP001523369"/>
    </source>
</evidence>
<organism evidence="2 3">
    <name type="scientific">Paractinoplanes aksuensis</name>
    <dbReference type="NCBI Taxonomy" id="2939490"/>
    <lineage>
        <taxon>Bacteria</taxon>
        <taxon>Bacillati</taxon>
        <taxon>Actinomycetota</taxon>
        <taxon>Actinomycetes</taxon>
        <taxon>Micromonosporales</taxon>
        <taxon>Micromonosporaceae</taxon>
        <taxon>Paractinoplanes</taxon>
    </lineage>
</organism>
<dbReference type="RefSeq" id="WP_253235263.1">
    <property type="nucleotide sequence ID" value="NZ_JAMYJR010000001.1"/>
</dbReference>
<dbReference type="Proteomes" id="UP001523369">
    <property type="component" value="Unassembled WGS sequence"/>
</dbReference>
<protein>
    <submittedName>
        <fullName evidence="2">Uncharacterized protein</fullName>
    </submittedName>
</protein>
<comment type="caution">
    <text evidence="2">The sequence shown here is derived from an EMBL/GenBank/DDBJ whole genome shotgun (WGS) entry which is preliminary data.</text>
</comment>
<reference evidence="2 3" key="1">
    <citation type="submission" date="2022-06" db="EMBL/GenBank/DDBJ databases">
        <title>New Species of the Genus Actinoplanes, ActinopZanes ferrugineus.</title>
        <authorList>
            <person name="Ding P."/>
        </authorList>
    </citation>
    <scope>NUCLEOTIDE SEQUENCE [LARGE SCALE GENOMIC DNA]</scope>
    <source>
        <strain evidence="2 3">TRM88003</strain>
    </source>
</reference>
<proteinExistence type="predicted"/>
<sequence>MVAELVLLGIPAVVSGAVVSAVLVGLLARRGRRSAVALGTAATWLCWLAVAAFAVIRAAT</sequence>
<feature type="transmembrane region" description="Helical" evidence="1">
    <location>
        <begin position="35"/>
        <end position="56"/>
    </location>
</feature>
<keyword evidence="1" id="KW-0472">Membrane</keyword>
<gene>
    <name evidence="2" type="ORF">M1L60_00800</name>
</gene>
<keyword evidence="1" id="KW-0812">Transmembrane</keyword>
<accession>A0ABT1DE82</accession>
<feature type="transmembrane region" description="Helical" evidence="1">
    <location>
        <begin position="6"/>
        <end position="28"/>
    </location>
</feature>
<name>A0ABT1DE82_9ACTN</name>
<keyword evidence="1" id="KW-1133">Transmembrane helix</keyword>
<evidence type="ECO:0000256" key="1">
    <source>
        <dbReference type="SAM" id="Phobius"/>
    </source>
</evidence>
<dbReference type="EMBL" id="JAMYJR010000001">
    <property type="protein sequence ID" value="MCO8269122.1"/>
    <property type="molecule type" value="Genomic_DNA"/>
</dbReference>